<dbReference type="GO" id="GO:0015990">
    <property type="term" value="P:electron transport coupled proton transport"/>
    <property type="evidence" value="ECO:0007669"/>
    <property type="project" value="TreeGrafter"/>
</dbReference>
<dbReference type="EMBL" id="QGDO01000005">
    <property type="protein sequence ID" value="PWJ40042.1"/>
    <property type="molecule type" value="Genomic_DNA"/>
</dbReference>
<dbReference type="PANTHER" id="PTHR43507:SF1">
    <property type="entry name" value="NADH-UBIQUINONE OXIDOREDUCTASE CHAIN 4"/>
    <property type="match status" value="1"/>
</dbReference>
<evidence type="ECO:0000256" key="2">
    <source>
        <dbReference type="ARBA" id="ARBA00009025"/>
    </source>
</evidence>
<feature type="transmembrane region" description="Helical" evidence="7">
    <location>
        <begin position="442"/>
        <end position="473"/>
    </location>
</feature>
<comment type="similarity">
    <text evidence="2">Belongs to the complex I subunit 4 family.</text>
</comment>
<evidence type="ECO:0000256" key="7">
    <source>
        <dbReference type="SAM" id="Phobius"/>
    </source>
</evidence>
<dbReference type="OrthoDB" id="9811718at2"/>
<protein>
    <submittedName>
        <fullName evidence="9">NADH dehydrogenase subunit M</fullName>
    </submittedName>
</protein>
<dbReference type="GO" id="GO:0042773">
    <property type="term" value="P:ATP synthesis coupled electron transport"/>
    <property type="evidence" value="ECO:0007669"/>
    <property type="project" value="InterPro"/>
</dbReference>
<accession>A0A315Z748</accession>
<dbReference type="InterPro" id="IPR003918">
    <property type="entry name" value="NADH_UbQ_OxRdtase"/>
</dbReference>
<dbReference type="GO" id="GO:0012505">
    <property type="term" value="C:endomembrane system"/>
    <property type="evidence" value="ECO:0007669"/>
    <property type="project" value="UniProtKB-SubCell"/>
</dbReference>
<dbReference type="Proteomes" id="UP000245535">
    <property type="component" value="Unassembled WGS sequence"/>
</dbReference>
<feature type="transmembrane region" description="Helical" evidence="7">
    <location>
        <begin position="98"/>
        <end position="116"/>
    </location>
</feature>
<evidence type="ECO:0000256" key="6">
    <source>
        <dbReference type="RuleBase" id="RU000320"/>
    </source>
</evidence>
<evidence type="ECO:0000256" key="5">
    <source>
        <dbReference type="ARBA" id="ARBA00023136"/>
    </source>
</evidence>
<feature type="transmembrane region" description="Helical" evidence="7">
    <location>
        <begin position="532"/>
        <end position="553"/>
    </location>
</feature>
<evidence type="ECO:0000256" key="3">
    <source>
        <dbReference type="ARBA" id="ARBA00022692"/>
    </source>
</evidence>
<dbReference type="PRINTS" id="PR01437">
    <property type="entry name" value="NUOXDRDTASE4"/>
</dbReference>
<feature type="transmembrane region" description="Helical" evidence="7">
    <location>
        <begin position="180"/>
        <end position="203"/>
    </location>
</feature>
<dbReference type="InterPro" id="IPR010227">
    <property type="entry name" value="NADH_Q_OxRdtase_chainM/4"/>
</dbReference>
<feature type="transmembrane region" description="Helical" evidence="7">
    <location>
        <begin position="272"/>
        <end position="291"/>
    </location>
</feature>
<organism evidence="9 10">
    <name type="scientific">Sediminitomix flava</name>
    <dbReference type="NCBI Taxonomy" id="379075"/>
    <lineage>
        <taxon>Bacteria</taxon>
        <taxon>Pseudomonadati</taxon>
        <taxon>Bacteroidota</taxon>
        <taxon>Cytophagia</taxon>
        <taxon>Cytophagales</taxon>
        <taxon>Flammeovirgaceae</taxon>
        <taxon>Sediminitomix</taxon>
    </lineage>
</organism>
<feature type="transmembrane region" description="Helical" evidence="7">
    <location>
        <begin position="485"/>
        <end position="503"/>
    </location>
</feature>
<feature type="domain" description="NADH:quinone oxidoreductase/Mrp antiporter transmembrane" evidence="8">
    <location>
        <begin position="144"/>
        <end position="198"/>
    </location>
</feature>
<dbReference type="InterPro" id="IPR001750">
    <property type="entry name" value="ND/Mrp_TM"/>
</dbReference>
<evidence type="ECO:0000313" key="9">
    <source>
        <dbReference type="EMBL" id="PWJ40042.1"/>
    </source>
</evidence>
<comment type="subcellular location">
    <subcellularLocation>
        <location evidence="1">Endomembrane system</location>
        <topology evidence="1">Multi-pass membrane protein</topology>
    </subcellularLocation>
    <subcellularLocation>
        <location evidence="6">Membrane</location>
        <topology evidence="6">Multi-pass membrane protein</topology>
    </subcellularLocation>
</comment>
<dbReference type="GO" id="GO:0003954">
    <property type="term" value="F:NADH dehydrogenase activity"/>
    <property type="evidence" value="ECO:0007669"/>
    <property type="project" value="TreeGrafter"/>
</dbReference>
<feature type="transmembrane region" description="Helical" evidence="7">
    <location>
        <begin position="128"/>
        <end position="145"/>
    </location>
</feature>
<dbReference type="PANTHER" id="PTHR43507">
    <property type="entry name" value="NADH-UBIQUINONE OXIDOREDUCTASE CHAIN 4"/>
    <property type="match status" value="1"/>
</dbReference>
<dbReference type="GO" id="GO:0048039">
    <property type="term" value="F:ubiquinone binding"/>
    <property type="evidence" value="ECO:0007669"/>
    <property type="project" value="TreeGrafter"/>
</dbReference>
<proteinExistence type="inferred from homology"/>
<reference evidence="9 10" key="1">
    <citation type="submission" date="2018-03" db="EMBL/GenBank/DDBJ databases">
        <title>Genomic Encyclopedia of Archaeal and Bacterial Type Strains, Phase II (KMG-II): from individual species to whole genera.</title>
        <authorList>
            <person name="Goeker M."/>
        </authorList>
    </citation>
    <scope>NUCLEOTIDE SEQUENCE [LARGE SCALE GENOMIC DNA]</scope>
    <source>
        <strain evidence="9 10">DSM 28229</strain>
    </source>
</reference>
<keyword evidence="10" id="KW-1185">Reference proteome</keyword>
<dbReference type="RefSeq" id="WP_109620411.1">
    <property type="nucleotide sequence ID" value="NZ_QGDO01000005.1"/>
</dbReference>
<evidence type="ECO:0000313" key="10">
    <source>
        <dbReference type="Proteomes" id="UP000245535"/>
    </source>
</evidence>
<dbReference type="GO" id="GO:0008137">
    <property type="term" value="F:NADH dehydrogenase (ubiquinone) activity"/>
    <property type="evidence" value="ECO:0007669"/>
    <property type="project" value="InterPro"/>
</dbReference>
<feature type="transmembrane region" description="Helical" evidence="7">
    <location>
        <begin position="344"/>
        <end position="365"/>
    </location>
</feature>
<name>A0A315Z748_SEDFL</name>
<feature type="transmembrane region" description="Helical" evidence="7">
    <location>
        <begin position="372"/>
        <end position="393"/>
    </location>
</feature>
<evidence type="ECO:0000256" key="1">
    <source>
        <dbReference type="ARBA" id="ARBA00004127"/>
    </source>
</evidence>
<feature type="transmembrane region" description="Helical" evidence="7">
    <location>
        <begin position="312"/>
        <end position="332"/>
    </location>
</feature>
<gene>
    <name evidence="9" type="ORF">BC781_105105</name>
</gene>
<dbReference type="NCBIfam" id="TIGR01972">
    <property type="entry name" value="NDH_I_M"/>
    <property type="match status" value="1"/>
</dbReference>
<feature type="transmembrane region" description="Helical" evidence="7">
    <location>
        <begin position="399"/>
        <end position="421"/>
    </location>
</feature>
<dbReference type="GO" id="GO:0016020">
    <property type="term" value="C:membrane"/>
    <property type="evidence" value="ECO:0007669"/>
    <property type="project" value="UniProtKB-SubCell"/>
</dbReference>
<keyword evidence="3 6" id="KW-0812">Transmembrane</keyword>
<evidence type="ECO:0000259" key="8">
    <source>
        <dbReference type="Pfam" id="PF00361"/>
    </source>
</evidence>
<sequence>MNILLSSLVFLPLLVAIIILFLPASQQGWAKKLTIGTTFLQLLFSLYLTLSYQTDLLAWAGVNDYDQFQLAIRLPWFALDLGDFGTVRSDFSMALDGINIPMVLLTGIVMFVGAIAASDIKKKERGFYALYLLLSGSIMGCFMALDFLLFYIFFEFMLLPMYFLIGIWGGKRREYAAVKFFIYTLFGSVLILLVMLGLATSVIDPMATAVKLGWAEQINQVDATMIYKVQQWLQAGKIEGASLVKTFDMISMFDARNYIPNSFLHPLSTYEFSGVALRVIAFWLVLVGFAVKLPVFPVHTWLPDAHVQAPTAISVVLAGVLLKIGGYGFIRIAYSIFPDIATDFAWWIALVGVFTIIYGAFVALGTHHMKRLIAFSSVSHMGFVVLGVASGTIEGISGAIYQMFSHGIISAMLFLVAGVLYSRTSTLGIYDYRGLAQKMPQYTVFTGIAFFAGLGLPGFSGFVAELFVFIGAFSSESVNGYIPNWMPILAAFGLILTAAYFLWTLQRMFLGKFELKENIEESVLTDLTKREWGLLLPLAILALYFGLQPQWLFNLMSASVEVFVGLLNTGGTAALN</sequence>
<comment type="caution">
    <text evidence="9">The sequence shown here is derived from an EMBL/GenBank/DDBJ whole genome shotgun (WGS) entry which is preliminary data.</text>
</comment>
<keyword evidence="5 7" id="KW-0472">Membrane</keyword>
<dbReference type="AlphaFoldDB" id="A0A315Z748"/>
<dbReference type="Pfam" id="PF00361">
    <property type="entry name" value="Proton_antipo_M"/>
    <property type="match status" value="2"/>
</dbReference>
<feature type="domain" description="NADH:quinone oxidoreductase/Mrp antiporter transmembrane" evidence="8">
    <location>
        <begin position="267"/>
        <end position="478"/>
    </location>
</feature>
<evidence type="ECO:0000256" key="4">
    <source>
        <dbReference type="ARBA" id="ARBA00022989"/>
    </source>
</evidence>
<keyword evidence="4 7" id="KW-1133">Transmembrane helix</keyword>
<feature type="transmembrane region" description="Helical" evidence="7">
    <location>
        <begin position="151"/>
        <end position="168"/>
    </location>
</feature>